<dbReference type="GO" id="GO:0016787">
    <property type="term" value="F:hydrolase activity"/>
    <property type="evidence" value="ECO:0007669"/>
    <property type="project" value="UniProtKB-KW"/>
</dbReference>
<evidence type="ECO:0000256" key="3">
    <source>
        <dbReference type="SAM" id="SignalP"/>
    </source>
</evidence>
<keyword evidence="6" id="KW-1185">Reference proteome</keyword>
<proteinExistence type="inferred from homology"/>
<dbReference type="OrthoDB" id="425534at2759"/>
<keyword evidence="3" id="KW-0732">Signal</keyword>
<dbReference type="InterPro" id="IPR029058">
    <property type="entry name" value="AB_hydrolase_fold"/>
</dbReference>
<feature type="chain" id="PRO_5021258489" description="Peptidase S33 tripeptidyl aminopeptidase-like C-terminal domain-containing protein" evidence="3">
    <location>
        <begin position="22"/>
        <end position="575"/>
    </location>
</feature>
<dbReference type="InParanoid" id="A0A507BG58"/>
<dbReference type="InterPro" id="IPR051601">
    <property type="entry name" value="Serine_prot/Carboxylest_S33"/>
</dbReference>
<dbReference type="Pfam" id="PF08386">
    <property type="entry name" value="Abhydrolase_4"/>
    <property type="match status" value="1"/>
</dbReference>
<dbReference type="PANTHER" id="PTHR43248">
    <property type="entry name" value="2-SUCCINYL-6-HYDROXY-2,4-CYCLOHEXADIENE-1-CARBOXYLATE SYNTHASE"/>
    <property type="match status" value="1"/>
</dbReference>
<feature type="domain" description="Peptidase S33 tripeptidyl aminopeptidase-like C-terminal" evidence="4">
    <location>
        <begin position="445"/>
        <end position="556"/>
    </location>
</feature>
<dbReference type="Gene3D" id="3.40.50.1820">
    <property type="entry name" value="alpha/beta hydrolase"/>
    <property type="match status" value="1"/>
</dbReference>
<name>A0A507BG58_9PEZI</name>
<evidence type="ECO:0000313" key="5">
    <source>
        <dbReference type="EMBL" id="TPX15971.1"/>
    </source>
</evidence>
<dbReference type="InterPro" id="IPR013595">
    <property type="entry name" value="Pept_S33_TAP-like_C"/>
</dbReference>
<evidence type="ECO:0000256" key="2">
    <source>
        <dbReference type="ARBA" id="ARBA00022801"/>
    </source>
</evidence>
<organism evidence="5 6">
    <name type="scientific">Thyridium curvatum</name>
    <dbReference type="NCBI Taxonomy" id="1093900"/>
    <lineage>
        <taxon>Eukaryota</taxon>
        <taxon>Fungi</taxon>
        <taxon>Dikarya</taxon>
        <taxon>Ascomycota</taxon>
        <taxon>Pezizomycotina</taxon>
        <taxon>Sordariomycetes</taxon>
        <taxon>Sordariomycetidae</taxon>
        <taxon>Thyridiales</taxon>
        <taxon>Thyridiaceae</taxon>
        <taxon>Thyridium</taxon>
    </lineage>
</organism>
<dbReference type="EMBL" id="SKBQ01000001">
    <property type="protein sequence ID" value="TPX15971.1"/>
    <property type="molecule type" value="Genomic_DNA"/>
</dbReference>
<comment type="similarity">
    <text evidence="1">Belongs to the peptidase S33 family.</text>
</comment>
<dbReference type="AlphaFoldDB" id="A0A507BG58"/>
<reference evidence="5 6" key="1">
    <citation type="submission" date="2019-06" db="EMBL/GenBank/DDBJ databases">
        <title>Draft genome sequence of the filamentous fungus Phialemoniopsis curvata isolated from diesel fuel.</title>
        <authorList>
            <person name="Varaljay V.A."/>
            <person name="Lyon W.J."/>
            <person name="Crouch A.L."/>
            <person name="Drake C.E."/>
            <person name="Hollomon J.M."/>
            <person name="Nadeau L.J."/>
            <person name="Nunn H.S."/>
            <person name="Stevenson B.S."/>
            <person name="Bojanowski C.L."/>
            <person name="Crookes-Goodson W.J."/>
        </authorList>
    </citation>
    <scope>NUCLEOTIDE SEQUENCE [LARGE SCALE GENOMIC DNA]</scope>
    <source>
        <strain evidence="5 6">D216</strain>
    </source>
</reference>
<dbReference type="SUPFAM" id="SSF53474">
    <property type="entry name" value="alpha/beta-Hydrolases"/>
    <property type="match status" value="1"/>
</dbReference>
<evidence type="ECO:0000259" key="4">
    <source>
        <dbReference type="Pfam" id="PF08386"/>
    </source>
</evidence>
<dbReference type="GeneID" id="41967752"/>
<evidence type="ECO:0000256" key="1">
    <source>
        <dbReference type="ARBA" id="ARBA00010088"/>
    </source>
</evidence>
<protein>
    <recommendedName>
        <fullName evidence="4">Peptidase S33 tripeptidyl aminopeptidase-like C-terminal domain-containing protein</fullName>
    </recommendedName>
</protein>
<accession>A0A507BG58</accession>
<dbReference type="Proteomes" id="UP000319257">
    <property type="component" value="Unassembled WGS sequence"/>
</dbReference>
<sequence length="575" mass="61617">MASRIARGVLLVCAAAVSAIAAAVDFDWTAIEPSSNLHYHPCYDGFKCARLQVPMDWNDPDKNASVAIAIITLSATVAEDDPSFGGTIIISPGGPGSSGVEFGLGFGPKFQGIADRDKHYEILAFDPRGIKYTTPAVECFDTFLGRDAMILNQQGIGSLAGGEDAIRRRYTLDQAYGEVCKETNGDTGILAHVSTAAVARDMLEIVDRVDELRHKSQCNGTISDKDRPLPRLQSLAVSYGSILGNTFASMYPGRVGRMILDAVADPADYMKGWWLSNLLDTEKVVQLFYDSCFEAGEECALKTNNDQSSADIKNRVEAFIENATRNPIPVVLHGHVFIVTGYEIRQTFSVPVIAPSDSYRAQAQLLAEAMAGNFTGLVASVYGSVSLGQDCAAEAGNSTSETAVILQQQDAQAAISCSDATDATGHGVDFYSKYVDELTDQSVTLGPTWANMRLTCSGWKVPAKWRFTGPWTTPPADPDLRDGAPAAPLLLLGSHLDPLTPILNARNVEAAHPGSVLVVQDSAGHSALGSGWSECTNNIIKDYLEFGKMPEKGAECHTDCRPWHEEGCAPPASGK</sequence>
<dbReference type="STRING" id="1093900.A0A507BG58"/>
<comment type="caution">
    <text evidence="5">The sequence shown here is derived from an EMBL/GenBank/DDBJ whole genome shotgun (WGS) entry which is preliminary data.</text>
</comment>
<gene>
    <name evidence="5" type="ORF">E0L32_000305</name>
</gene>
<feature type="signal peptide" evidence="3">
    <location>
        <begin position="1"/>
        <end position="21"/>
    </location>
</feature>
<evidence type="ECO:0000313" key="6">
    <source>
        <dbReference type="Proteomes" id="UP000319257"/>
    </source>
</evidence>
<dbReference type="RefSeq" id="XP_030997682.1">
    <property type="nucleotide sequence ID" value="XM_031137307.1"/>
</dbReference>
<keyword evidence="2" id="KW-0378">Hydrolase</keyword>
<dbReference type="PANTHER" id="PTHR43248:SF25">
    <property type="entry name" value="AB HYDROLASE-1 DOMAIN-CONTAINING PROTEIN-RELATED"/>
    <property type="match status" value="1"/>
</dbReference>